<dbReference type="Gene3D" id="1.50.10.10">
    <property type="match status" value="1"/>
</dbReference>
<protein>
    <submittedName>
        <fullName evidence="4">Uncharacterized protein</fullName>
    </submittedName>
</protein>
<dbReference type="Pfam" id="PF18961">
    <property type="entry name" value="DUF5703_N"/>
    <property type="match status" value="1"/>
</dbReference>
<organism evidence="4 5">
    <name type="scientific">Polaribacter atrinae</name>
    <dbReference type="NCBI Taxonomy" id="1333662"/>
    <lineage>
        <taxon>Bacteria</taxon>
        <taxon>Pseudomonadati</taxon>
        <taxon>Bacteroidota</taxon>
        <taxon>Flavobacteriia</taxon>
        <taxon>Flavobacteriales</taxon>
        <taxon>Flavobacteriaceae</taxon>
    </lineage>
</organism>
<reference evidence="4 5" key="1">
    <citation type="submission" date="2016-02" db="EMBL/GenBank/DDBJ databases">
        <title>Draft genome sequence of Polaribacter atrinae KACC17473.</title>
        <authorList>
            <person name="Shin S.-K."/>
            <person name="Yi H."/>
        </authorList>
    </citation>
    <scope>NUCLEOTIDE SEQUENCE [LARGE SCALE GENOMIC DNA]</scope>
    <source>
        <strain evidence="4 5">KACC 17473</strain>
    </source>
</reference>
<accession>A0A176TF00</accession>
<dbReference type="InterPro" id="IPR012341">
    <property type="entry name" value="6hp_glycosidase-like_sf"/>
</dbReference>
<dbReference type="InterPro" id="IPR008928">
    <property type="entry name" value="6-hairpin_glycosidase_sf"/>
</dbReference>
<dbReference type="InterPro" id="IPR043757">
    <property type="entry name" value="DUF5703_N"/>
</dbReference>
<comment type="caution">
    <text evidence="4">The sequence shown here is derived from an EMBL/GenBank/DDBJ whole genome shotgun (WGS) entry which is preliminary data.</text>
</comment>
<dbReference type="Proteomes" id="UP000076923">
    <property type="component" value="Unassembled WGS sequence"/>
</dbReference>
<gene>
    <name evidence="4" type="ORF">LPB303_02670</name>
</gene>
<dbReference type="GO" id="GO:0004560">
    <property type="term" value="F:alpha-L-fucosidase activity"/>
    <property type="evidence" value="ECO:0007669"/>
    <property type="project" value="TreeGrafter"/>
</dbReference>
<dbReference type="OrthoDB" id="101302at2"/>
<dbReference type="SUPFAM" id="SSF48208">
    <property type="entry name" value="Six-hairpin glycosidases"/>
    <property type="match status" value="1"/>
</dbReference>
<dbReference type="GO" id="GO:0005975">
    <property type="term" value="P:carbohydrate metabolic process"/>
    <property type="evidence" value="ECO:0007669"/>
    <property type="project" value="InterPro"/>
</dbReference>
<dbReference type="InterPro" id="IPR054363">
    <property type="entry name" value="GH95_cat"/>
</dbReference>
<evidence type="ECO:0000259" key="3">
    <source>
        <dbReference type="Pfam" id="PF22124"/>
    </source>
</evidence>
<evidence type="ECO:0000256" key="1">
    <source>
        <dbReference type="SAM" id="SignalP"/>
    </source>
</evidence>
<evidence type="ECO:0000313" key="4">
    <source>
        <dbReference type="EMBL" id="OAD46452.1"/>
    </source>
</evidence>
<keyword evidence="5" id="KW-1185">Reference proteome</keyword>
<dbReference type="RefSeq" id="WP_068447839.1">
    <property type="nucleotide sequence ID" value="NZ_CAXHZY010000001.1"/>
</dbReference>
<feature type="domain" description="DUF5703" evidence="2">
    <location>
        <begin position="37"/>
        <end position="316"/>
    </location>
</feature>
<dbReference type="PANTHER" id="PTHR31084:SF0">
    <property type="entry name" value="ALPHA-L-FUCOSIDASE 2"/>
    <property type="match status" value="1"/>
</dbReference>
<feature type="domain" description="Glycosyl hydrolase family 95 catalytic" evidence="3">
    <location>
        <begin position="379"/>
        <end position="684"/>
    </location>
</feature>
<evidence type="ECO:0000259" key="2">
    <source>
        <dbReference type="Pfam" id="PF18961"/>
    </source>
</evidence>
<feature type="chain" id="PRO_5008049907" evidence="1">
    <location>
        <begin position="23"/>
        <end position="764"/>
    </location>
</feature>
<sequence>MKNTICHYLLIGIALILGLAQCQQSNVHSNISNTDVVWETPSENSLGAMPAGNGDIGISLWVEKNGDLLFYVSKTDAWSENGRLLKLNKIRLTLSPNPFKVGNTFLQKLVVKDGLIFIEGGAKEDKTSINVWVDANHPVIELDIKSLKPISAKITTEPWRVNKRVITNTTELHSAYGIHGKGASKVIVEKDSILNSIDNNLVWLHRNNRSIWKENLKLQGLEEYTKNAIDPILHNTFGGLVRSNQLVKTSPTTLKTTNPVNNISASVHILTLNSSTEEKWLTQINQNANSIELKSRKDRLKNHKNWWQSFWKQSYIHVSTQNESEKERVFNISRGYNLQRYMNACSGRGNSPIKFNGSIFTVDTEDLVGEFQGLNADYRRWGGAYWWQNTRLPYWSMLESGDFELMKPLFKMYKDALPIRKFATKTYYNHEGAFFPETMFFWGNYVDANYGRDRSKLPLGMTENLFIRYYWQGGLEVSLMMLDYYSFTKDEDFLNETLLPVVTEIIHFFDKHWERDENGKILFDPAMALETYNKAINPLPEIVGIHKVCSELLKLPTSSTSSLQKKQWQRLISELPEIPLGEVDGKKVLAPAHEYSGKQNVENPELYAIFPYRVYGMGKPDLELARRTFEKRAVKGTGGWQQNAIKAAILGLTEEASKLTSTNFNTKNNAYRFPTMWGPNFDWTPDQDHGSVALIALQRMLLQYDEDQILLFPAWPKDWDVDFKLFSPDNTTIEASFKNGKIENLNVNPKSKKQNIKIITSTSE</sequence>
<keyword evidence="1" id="KW-0732">Signal</keyword>
<dbReference type="PANTHER" id="PTHR31084">
    <property type="entry name" value="ALPHA-L-FUCOSIDASE 2"/>
    <property type="match status" value="1"/>
</dbReference>
<evidence type="ECO:0000313" key="5">
    <source>
        <dbReference type="Proteomes" id="UP000076923"/>
    </source>
</evidence>
<dbReference type="AlphaFoldDB" id="A0A176TF00"/>
<proteinExistence type="predicted"/>
<dbReference type="Pfam" id="PF22124">
    <property type="entry name" value="Glyco_hydro_95_cat"/>
    <property type="match status" value="1"/>
</dbReference>
<dbReference type="EMBL" id="LVWE01000003">
    <property type="protein sequence ID" value="OAD46452.1"/>
    <property type="molecule type" value="Genomic_DNA"/>
</dbReference>
<feature type="signal peptide" evidence="1">
    <location>
        <begin position="1"/>
        <end position="22"/>
    </location>
</feature>
<dbReference type="STRING" id="1333662.LPB303_02670"/>
<name>A0A176TF00_9FLAO</name>